<organism evidence="2 3">
    <name type="scientific">Mytilus galloprovincialis</name>
    <name type="common">Mediterranean mussel</name>
    <dbReference type="NCBI Taxonomy" id="29158"/>
    <lineage>
        <taxon>Eukaryota</taxon>
        <taxon>Metazoa</taxon>
        <taxon>Spiralia</taxon>
        <taxon>Lophotrochozoa</taxon>
        <taxon>Mollusca</taxon>
        <taxon>Bivalvia</taxon>
        <taxon>Autobranchia</taxon>
        <taxon>Pteriomorphia</taxon>
        <taxon>Mytilida</taxon>
        <taxon>Mytiloidea</taxon>
        <taxon>Mytilidae</taxon>
        <taxon>Mytilinae</taxon>
        <taxon>Mytilus</taxon>
    </lineage>
</organism>
<comment type="caution">
    <text evidence="2">The sequence shown here is derived from an EMBL/GenBank/DDBJ whole genome shotgun (WGS) entry which is preliminary data.</text>
</comment>
<feature type="region of interest" description="Disordered" evidence="1">
    <location>
        <begin position="1"/>
        <end position="46"/>
    </location>
</feature>
<dbReference type="OrthoDB" id="6124701at2759"/>
<dbReference type="PANTHER" id="PTHR14187">
    <property type="entry name" value="ALPHA KINASE/ELONGATION FACTOR 2 KINASE"/>
    <property type="match status" value="1"/>
</dbReference>
<dbReference type="Proteomes" id="UP000596742">
    <property type="component" value="Unassembled WGS sequence"/>
</dbReference>
<feature type="non-terminal residue" evidence="2">
    <location>
        <position position="455"/>
    </location>
</feature>
<reference evidence="2" key="1">
    <citation type="submission" date="2018-11" db="EMBL/GenBank/DDBJ databases">
        <authorList>
            <person name="Alioto T."/>
            <person name="Alioto T."/>
        </authorList>
    </citation>
    <scope>NUCLEOTIDE SEQUENCE</scope>
</reference>
<dbReference type="AlphaFoldDB" id="A0A8B6DTJ6"/>
<dbReference type="PANTHER" id="PTHR14187:SF5">
    <property type="entry name" value="HEAT SHOCK 70 KDA PROTEIN 12A"/>
    <property type="match status" value="1"/>
</dbReference>
<evidence type="ECO:0000256" key="1">
    <source>
        <dbReference type="SAM" id="MobiDB-lite"/>
    </source>
</evidence>
<dbReference type="EMBL" id="UYJE01004015">
    <property type="protein sequence ID" value="VDI24326.1"/>
    <property type="molecule type" value="Genomic_DNA"/>
</dbReference>
<gene>
    <name evidence="2" type="ORF">MGAL_10B039730</name>
</gene>
<sequence length="455" mass="52018">EQLDRTNLRNEPKPSVVVTNKHLHEKKDNLQKEPQQDRTRSITAPKPSVVFTTKNLPQQTSSLKTKQITKEVIAAIEIGYTHSGYVFCLGKKFALEGVGLYCSNWEARDKGVVSFKTSTAILFRPDTSVHSIGYEAEEHVSRIQGESDSGKWFFFKNFMVECYKLKAAAVEDLKIKDFWQNNVTMKAVDVISSFINQMKDKLVKELIRRPLGYNDNDIQWVITTPGKLEPPIHNLMYTAVTKTGINPDQLNIVQGPEAELIYNRTFTGSPSSFGATAKIIQVFNSTFRRCSYQFDSGRRDVLKYLRDYHPLEYSELLHNFEKKLKYFESDKVVTVPVPPKWYDAYKEFTGGTLTNSLNQTTFRDAVSFQNDKIRISPEFFRKFYTNATEFTIEMVEKTLAKQSALGIGVVFIAGDHVDRVFVNTLKERYPAHRVIVSKNPELVVLKGAVLYAIIE</sequence>
<protein>
    <submittedName>
        <fullName evidence="2">Uncharacterized protein</fullName>
    </submittedName>
</protein>
<evidence type="ECO:0000313" key="3">
    <source>
        <dbReference type="Proteomes" id="UP000596742"/>
    </source>
</evidence>
<feature type="compositionally biased region" description="Basic and acidic residues" evidence="1">
    <location>
        <begin position="1"/>
        <end position="12"/>
    </location>
</feature>
<proteinExistence type="predicted"/>
<name>A0A8B6DTJ6_MYTGA</name>
<dbReference type="Gene3D" id="3.30.420.40">
    <property type="match status" value="1"/>
</dbReference>
<evidence type="ECO:0000313" key="2">
    <source>
        <dbReference type="EMBL" id="VDI24326.1"/>
    </source>
</evidence>
<keyword evidence="3" id="KW-1185">Reference proteome</keyword>
<feature type="compositionally biased region" description="Basic and acidic residues" evidence="1">
    <location>
        <begin position="25"/>
        <end position="40"/>
    </location>
</feature>
<accession>A0A8B6DTJ6</accession>